<dbReference type="SMART" id="SM00409">
    <property type="entry name" value="IG"/>
    <property type="match status" value="1"/>
</dbReference>
<dbReference type="SMART" id="SM00407">
    <property type="entry name" value="IGc1"/>
    <property type="match status" value="1"/>
</dbReference>
<dbReference type="InterPro" id="IPR051117">
    <property type="entry name" value="TRG_var/const_region"/>
</dbReference>
<evidence type="ECO:0000313" key="9">
    <source>
        <dbReference type="Proteomes" id="UP000007754"/>
    </source>
</evidence>
<evidence type="ECO:0000259" key="7">
    <source>
        <dbReference type="PROSITE" id="PS50835"/>
    </source>
</evidence>
<dbReference type="SUPFAM" id="SSF48726">
    <property type="entry name" value="Immunoglobulin"/>
    <property type="match status" value="2"/>
</dbReference>
<keyword evidence="4" id="KW-0472">Membrane</keyword>
<keyword evidence="2" id="KW-0812">Transmembrane</keyword>
<dbReference type="Ensembl" id="ENSTGUT00000035389.1">
    <property type="protein sequence ID" value="ENSTGUP00000023006.1"/>
    <property type="gene ID" value="ENSTGUG00000001876.2"/>
</dbReference>
<accession>A0A674GKK6</accession>
<dbReference type="GO" id="GO:0016020">
    <property type="term" value="C:membrane"/>
    <property type="evidence" value="ECO:0007669"/>
    <property type="project" value="UniProtKB-SubCell"/>
</dbReference>
<name>A0A674GKK6_TAEGU</name>
<proteinExistence type="predicted"/>
<keyword evidence="9" id="KW-1185">Reference proteome</keyword>
<keyword evidence="6" id="KW-0393">Immunoglobulin domain</keyword>
<protein>
    <recommendedName>
        <fullName evidence="7">Ig-like domain-containing protein</fullName>
    </recommendedName>
</protein>
<dbReference type="InterPro" id="IPR003599">
    <property type="entry name" value="Ig_sub"/>
</dbReference>
<evidence type="ECO:0000256" key="6">
    <source>
        <dbReference type="ARBA" id="ARBA00023319"/>
    </source>
</evidence>
<dbReference type="CDD" id="cd00098">
    <property type="entry name" value="IgC1"/>
    <property type="match status" value="1"/>
</dbReference>
<evidence type="ECO:0000256" key="3">
    <source>
        <dbReference type="ARBA" id="ARBA00022989"/>
    </source>
</evidence>
<dbReference type="AlphaFoldDB" id="A0A674GKK6"/>
<reference evidence="8" key="3">
    <citation type="submission" date="2025-09" db="UniProtKB">
        <authorList>
            <consortium name="Ensembl"/>
        </authorList>
    </citation>
    <scope>IDENTIFICATION</scope>
</reference>
<dbReference type="GeneTree" id="ENSGT00940000153143"/>
<comment type="subcellular location">
    <subcellularLocation>
        <location evidence="1">Membrane</location>
    </subcellularLocation>
</comment>
<evidence type="ECO:0000256" key="5">
    <source>
        <dbReference type="ARBA" id="ARBA00023170"/>
    </source>
</evidence>
<dbReference type="SMART" id="SM00406">
    <property type="entry name" value="IGv"/>
    <property type="match status" value="1"/>
</dbReference>
<evidence type="ECO:0000313" key="8">
    <source>
        <dbReference type="Ensembl" id="ENSTGUP00000023006.1"/>
    </source>
</evidence>
<dbReference type="InterPro" id="IPR036179">
    <property type="entry name" value="Ig-like_dom_sf"/>
</dbReference>
<dbReference type="PROSITE" id="PS50835">
    <property type="entry name" value="IG_LIKE"/>
    <property type="match status" value="2"/>
</dbReference>
<dbReference type="InParanoid" id="A0A674GKK6"/>
<feature type="domain" description="Ig-like" evidence="7">
    <location>
        <begin position="24"/>
        <end position="120"/>
    </location>
</feature>
<dbReference type="InterPro" id="IPR007110">
    <property type="entry name" value="Ig-like_dom"/>
</dbReference>
<keyword evidence="5" id="KW-0675">Receptor</keyword>
<sequence length="259" mass="29770">MMNICLVANSRSFSPHAISLLSLPGVDTQSVPVQTPEMQARMKGTSARMSCQLEGNHIVHWYRQLPGEPPKRILYGSAGTPVFEDSNDRNRFQVRSDPARSMHSIDINSLTPRDSGTYYCAYWKYHRIMWNTWIKYFGTGTKLIISDKGSSPPANSEILQKKHEDQIVYVCLIEKFYPEVIRVTWIKDGEEVTDNVVKGDTWQSTEEDEYSIASWLTVPAESEDKKYYCKYEHEEENILLETQVSETVLPLIAYRSKSL</sequence>
<dbReference type="InterPro" id="IPR013106">
    <property type="entry name" value="Ig_V-set"/>
</dbReference>
<dbReference type="InterPro" id="IPR003597">
    <property type="entry name" value="Ig_C1-set"/>
</dbReference>
<evidence type="ECO:0000256" key="4">
    <source>
        <dbReference type="ARBA" id="ARBA00023136"/>
    </source>
</evidence>
<keyword evidence="3" id="KW-1133">Transmembrane helix</keyword>
<dbReference type="Gene3D" id="2.60.40.10">
    <property type="entry name" value="Immunoglobulins"/>
    <property type="match status" value="2"/>
</dbReference>
<reference evidence="8" key="2">
    <citation type="submission" date="2025-08" db="UniProtKB">
        <authorList>
            <consortium name="Ensembl"/>
        </authorList>
    </citation>
    <scope>IDENTIFICATION</scope>
</reference>
<evidence type="ECO:0000256" key="2">
    <source>
        <dbReference type="ARBA" id="ARBA00022692"/>
    </source>
</evidence>
<reference evidence="8 9" key="1">
    <citation type="journal article" date="2010" name="Nature">
        <title>The genome of a songbird.</title>
        <authorList>
            <person name="Warren W.C."/>
            <person name="Clayton D.F."/>
            <person name="Ellegren H."/>
            <person name="Arnold A.P."/>
            <person name="Hillier L.W."/>
            <person name="Kunstner A."/>
            <person name="Searle S."/>
            <person name="White S."/>
            <person name="Vilella A.J."/>
            <person name="Fairley S."/>
            <person name="Heger A."/>
            <person name="Kong L."/>
            <person name="Ponting C.P."/>
            <person name="Jarvis E.D."/>
            <person name="Mello C.V."/>
            <person name="Minx P."/>
            <person name="Lovell P."/>
            <person name="Velho T.A."/>
            <person name="Ferris M."/>
            <person name="Balakrishnan C.N."/>
            <person name="Sinha S."/>
            <person name="Blatti C."/>
            <person name="London S.E."/>
            <person name="Li Y."/>
            <person name="Lin Y.C."/>
            <person name="George J."/>
            <person name="Sweedler J."/>
            <person name="Southey B."/>
            <person name="Gunaratne P."/>
            <person name="Watson M."/>
            <person name="Nam K."/>
            <person name="Backstrom N."/>
            <person name="Smeds L."/>
            <person name="Nabholz B."/>
            <person name="Itoh Y."/>
            <person name="Whitney O."/>
            <person name="Pfenning A.R."/>
            <person name="Howard J."/>
            <person name="Volker M."/>
            <person name="Skinner B.M."/>
            <person name="Griffin D.K."/>
            <person name="Ye L."/>
            <person name="McLaren W.M."/>
            <person name="Flicek P."/>
            <person name="Quesada V."/>
            <person name="Velasco G."/>
            <person name="Lopez-Otin C."/>
            <person name="Puente X.S."/>
            <person name="Olender T."/>
            <person name="Lancet D."/>
            <person name="Smit A.F."/>
            <person name="Hubley R."/>
            <person name="Konkel M.K."/>
            <person name="Walker J.A."/>
            <person name="Batzer M.A."/>
            <person name="Gu W."/>
            <person name="Pollock D.D."/>
            <person name="Chen L."/>
            <person name="Cheng Z."/>
            <person name="Eichler E.E."/>
            <person name="Stapley J."/>
            <person name="Slate J."/>
            <person name="Ekblom R."/>
            <person name="Birkhead T."/>
            <person name="Burke T."/>
            <person name="Burt D."/>
            <person name="Scharff C."/>
            <person name="Adam I."/>
            <person name="Richard H."/>
            <person name="Sultan M."/>
            <person name="Soldatov A."/>
            <person name="Lehrach H."/>
            <person name="Edwards S.V."/>
            <person name="Yang S.P."/>
            <person name="Li X."/>
            <person name="Graves T."/>
            <person name="Fulton L."/>
            <person name="Nelson J."/>
            <person name="Chinwalla A."/>
            <person name="Hou S."/>
            <person name="Mardis E.R."/>
            <person name="Wilson R.K."/>
        </authorList>
    </citation>
    <scope>NUCLEOTIDE SEQUENCE [LARGE SCALE GENOMIC DNA]</scope>
</reference>
<organism evidence="8 9">
    <name type="scientific">Taeniopygia guttata</name>
    <name type="common">Zebra finch</name>
    <name type="synonym">Poephila guttata</name>
    <dbReference type="NCBI Taxonomy" id="59729"/>
    <lineage>
        <taxon>Eukaryota</taxon>
        <taxon>Metazoa</taxon>
        <taxon>Chordata</taxon>
        <taxon>Craniata</taxon>
        <taxon>Vertebrata</taxon>
        <taxon>Euteleostomi</taxon>
        <taxon>Archelosauria</taxon>
        <taxon>Archosauria</taxon>
        <taxon>Dinosauria</taxon>
        <taxon>Saurischia</taxon>
        <taxon>Theropoda</taxon>
        <taxon>Coelurosauria</taxon>
        <taxon>Aves</taxon>
        <taxon>Neognathae</taxon>
        <taxon>Neoaves</taxon>
        <taxon>Telluraves</taxon>
        <taxon>Australaves</taxon>
        <taxon>Passeriformes</taxon>
        <taxon>Passeroidea</taxon>
        <taxon>Estrildidae</taxon>
        <taxon>Estrildinae</taxon>
        <taxon>Taeniopygia</taxon>
    </lineage>
</organism>
<dbReference type="PANTHER" id="PTHR19256">
    <property type="entry name" value="T-CELL RECEPTOR GAMMA CHAIN"/>
    <property type="match status" value="1"/>
</dbReference>
<dbReference type="FunCoup" id="A0A674GKK6">
    <property type="interactions" value="5"/>
</dbReference>
<dbReference type="Pfam" id="PF07654">
    <property type="entry name" value="C1-set"/>
    <property type="match status" value="1"/>
</dbReference>
<feature type="domain" description="Ig-like" evidence="7">
    <location>
        <begin position="153"/>
        <end position="245"/>
    </location>
</feature>
<dbReference type="Pfam" id="PF07686">
    <property type="entry name" value="V-set"/>
    <property type="match status" value="1"/>
</dbReference>
<dbReference type="InterPro" id="IPR013783">
    <property type="entry name" value="Ig-like_fold"/>
</dbReference>
<evidence type="ECO:0000256" key="1">
    <source>
        <dbReference type="ARBA" id="ARBA00004370"/>
    </source>
</evidence>
<dbReference type="Proteomes" id="UP000007754">
    <property type="component" value="Chromosome 2"/>
</dbReference>
<dbReference type="PANTHER" id="PTHR19256:SF65">
    <property type="entry name" value="T CELL RECEPTOR GAMMA CONSTANT 1-RELATED"/>
    <property type="match status" value="1"/>
</dbReference>